<dbReference type="AlphaFoldDB" id="A0A0F9QCX8"/>
<accession>A0A0F9QCX8</accession>
<name>A0A0F9QCX8_9ZZZZ</name>
<organism evidence="3">
    <name type="scientific">marine sediment metagenome</name>
    <dbReference type="NCBI Taxonomy" id="412755"/>
    <lineage>
        <taxon>unclassified sequences</taxon>
        <taxon>metagenomes</taxon>
        <taxon>ecological metagenomes</taxon>
    </lineage>
</organism>
<sequence>MTAIFIQIMVWIIITLILSRLLYILWITIYTYILTDRRMKGFPSYRFPNTFLHGPVTSAASRLVPYPTPHAMVSACIYDVHKKSLRIQAKLPESVYWSITFFARNQDCYFTLNDLEVKQKYRQDVEIVLKKRGISYTPKKNEIIVSAPRFSKRGLILIRIIMMDPSDKEEIKRITQIQKMVTTEVLEIDSTSNTI</sequence>
<keyword evidence="1" id="KW-1133">Transmembrane helix</keyword>
<comment type="caution">
    <text evidence="3">The sequence shown here is derived from an EMBL/GenBank/DDBJ whole genome shotgun (WGS) entry which is preliminary data.</text>
</comment>
<evidence type="ECO:0000256" key="1">
    <source>
        <dbReference type="SAM" id="Phobius"/>
    </source>
</evidence>
<evidence type="ECO:0000259" key="2">
    <source>
        <dbReference type="Pfam" id="PF06863"/>
    </source>
</evidence>
<evidence type="ECO:0000313" key="3">
    <source>
        <dbReference type="EMBL" id="KKN11086.1"/>
    </source>
</evidence>
<dbReference type="EMBL" id="LAZR01004175">
    <property type="protein sequence ID" value="KKN11086.1"/>
    <property type="molecule type" value="Genomic_DNA"/>
</dbReference>
<gene>
    <name evidence="3" type="ORF">LCGC14_1030020</name>
</gene>
<feature type="domain" description="DUF1254" evidence="2">
    <location>
        <begin position="48"/>
        <end position="179"/>
    </location>
</feature>
<feature type="transmembrane region" description="Helical" evidence="1">
    <location>
        <begin position="6"/>
        <end position="33"/>
    </location>
</feature>
<proteinExistence type="predicted"/>
<dbReference type="InterPro" id="IPR010679">
    <property type="entry name" value="DUF1254"/>
</dbReference>
<protein>
    <recommendedName>
        <fullName evidence="2">DUF1254 domain-containing protein</fullName>
    </recommendedName>
</protein>
<reference evidence="3" key="1">
    <citation type="journal article" date="2015" name="Nature">
        <title>Complex archaea that bridge the gap between prokaryotes and eukaryotes.</title>
        <authorList>
            <person name="Spang A."/>
            <person name="Saw J.H."/>
            <person name="Jorgensen S.L."/>
            <person name="Zaremba-Niedzwiedzka K."/>
            <person name="Martijn J."/>
            <person name="Lind A.E."/>
            <person name="van Eijk R."/>
            <person name="Schleper C."/>
            <person name="Guy L."/>
            <person name="Ettema T.J."/>
        </authorList>
    </citation>
    <scope>NUCLEOTIDE SEQUENCE</scope>
</reference>
<keyword evidence="1" id="KW-0472">Membrane</keyword>
<dbReference type="Pfam" id="PF06863">
    <property type="entry name" value="DUF1254"/>
    <property type="match status" value="1"/>
</dbReference>
<keyword evidence="1" id="KW-0812">Transmembrane</keyword>